<dbReference type="AlphaFoldDB" id="A0A9J7MAY7"/>
<keyword evidence="11" id="KW-1185">Reference proteome</keyword>
<dbReference type="Proteomes" id="UP000001554">
    <property type="component" value="Chromosome 14"/>
</dbReference>
<evidence type="ECO:0000256" key="6">
    <source>
        <dbReference type="ARBA" id="ARBA00022989"/>
    </source>
</evidence>
<dbReference type="GeneID" id="118430791"/>
<keyword evidence="6 10" id="KW-1133">Transmembrane helix</keyword>
<reference evidence="12" key="2">
    <citation type="submission" date="2025-08" db="UniProtKB">
        <authorList>
            <consortium name="RefSeq"/>
        </authorList>
    </citation>
    <scope>IDENTIFICATION</scope>
    <source>
        <strain evidence="12">S238N-H82</strain>
        <tissue evidence="12">Testes</tissue>
    </source>
</reference>
<sequence length="440" mass="52153">MDNKLLSLLVYFRLKNKERWMLIGLTLVLSVIVVAFLAANFGQKGRLPVSTELQSQQHVDRAEQLYGSGGRCRERTNFVFVKVHKCGSHTTTCILQRFGYERGLTFMLPAQDGPNIGYPRFPKTGDYLPSSNGVFNVIADHIRYKKDIVTSLMPHDTAYFAILRHPLSHLKSVFNWKHLDKILRIKAENPVGRFLDTPWYYRASIQGMVRYTANLMAYDMGLNIAYFKQNRPLPSKLNFPGQHYGKSPRISHIQNGTKAEKYLYLHPKTADILHQYITSIDQDFILVMILEYYDESLVMLKRLMCWGIRDILYDLDVRNNEPYRYKHKDFTEVQKDNHRLWSLADYAFYEHFNSTLWEKISSQGPDFFEELSYFKFINKDVNWYCSMKLEITWTIPSSNWNEAFVLNRTFCEWLALKRWHWDDILKEEHIKKWHRKSFFS</sequence>
<dbReference type="GO" id="GO:0009247">
    <property type="term" value="P:glycolipid biosynthetic process"/>
    <property type="evidence" value="ECO:0007669"/>
    <property type="project" value="InterPro"/>
</dbReference>
<gene>
    <name evidence="12" type="primary">LOC118430791</name>
</gene>
<evidence type="ECO:0000256" key="2">
    <source>
        <dbReference type="ARBA" id="ARBA00008124"/>
    </source>
</evidence>
<dbReference type="RefSeq" id="XP_035697706.1">
    <property type="nucleotide sequence ID" value="XM_035841813.1"/>
</dbReference>
<comment type="similarity">
    <text evidence="2">Belongs to the galactose-3-O-sulfotransferase family.</text>
</comment>
<dbReference type="Pfam" id="PF06990">
    <property type="entry name" value="Gal-3-0_sulfotr"/>
    <property type="match status" value="2"/>
</dbReference>
<dbReference type="InterPro" id="IPR027417">
    <property type="entry name" value="P-loop_NTPase"/>
</dbReference>
<evidence type="ECO:0000256" key="9">
    <source>
        <dbReference type="ARBA" id="ARBA00023180"/>
    </source>
</evidence>
<dbReference type="GO" id="GO:0008146">
    <property type="term" value="F:sulfotransferase activity"/>
    <property type="evidence" value="ECO:0000318"/>
    <property type="project" value="GO_Central"/>
</dbReference>
<dbReference type="PANTHER" id="PTHR14647:SF87">
    <property type="entry name" value="PUTATIVE-RELATED"/>
    <property type="match status" value="1"/>
</dbReference>
<evidence type="ECO:0000256" key="4">
    <source>
        <dbReference type="ARBA" id="ARBA00022692"/>
    </source>
</evidence>
<evidence type="ECO:0000313" key="12">
    <source>
        <dbReference type="RefSeq" id="XP_035697706.1"/>
    </source>
</evidence>
<name>A0A9J7MAY7_BRAFL</name>
<keyword evidence="9" id="KW-0325">Glycoprotein</keyword>
<feature type="transmembrane region" description="Helical" evidence="10">
    <location>
        <begin position="20"/>
        <end position="41"/>
    </location>
</feature>
<accession>A0A9J7MAY7</accession>
<dbReference type="PANTHER" id="PTHR14647">
    <property type="entry name" value="GALACTOSE-3-O-SULFOTRANSFERASE"/>
    <property type="match status" value="1"/>
</dbReference>
<dbReference type="KEGG" id="bfo:118430791"/>
<dbReference type="GO" id="GO:0000139">
    <property type="term" value="C:Golgi membrane"/>
    <property type="evidence" value="ECO:0007669"/>
    <property type="project" value="UniProtKB-SubCell"/>
</dbReference>
<dbReference type="OMA" id="PNIGYPR"/>
<keyword evidence="4 10" id="KW-0812">Transmembrane</keyword>
<evidence type="ECO:0000256" key="3">
    <source>
        <dbReference type="ARBA" id="ARBA00022679"/>
    </source>
</evidence>
<keyword evidence="7" id="KW-0333">Golgi apparatus</keyword>
<keyword evidence="3" id="KW-0808">Transferase</keyword>
<evidence type="ECO:0000256" key="1">
    <source>
        <dbReference type="ARBA" id="ARBA00004323"/>
    </source>
</evidence>
<reference evidence="11" key="1">
    <citation type="journal article" date="2020" name="Nat. Ecol. Evol.">
        <title>Deeply conserved synteny resolves early events in vertebrate evolution.</title>
        <authorList>
            <person name="Simakov O."/>
            <person name="Marletaz F."/>
            <person name="Yue J.X."/>
            <person name="O'Connell B."/>
            <person name="Jenkins J."/>
            <person name="Brandt A."/>
            <person name="Calef R."/>
            <person name="Tung C.H."/>
            <person name="Huang T.K."/>
            <person name="Schmutz J."/>
            <person name="Satoh N."/>
            <person name="Yu J.K."/>
            <person name="Putnam N.H."/>
            <person name="Green R.E."/>
            <person name="Rokhsar D.S."/>
        </authorList>
    </citation>
    <scope>NUCLEOTIDE SEQUENCE [LARGE SCALE GENOMIC DNA]</scope>
    <source>
        <strain evidence="11">S238N-H82</strain>
    </source>
</reference>
<evidence type="ECO:0000256" key="8">
    <source>
        <dbReference type="ARBA" id="ARBA00023136"/>
    </source>
</evidence>
<comment type="subcellular location">
    <subcellularLocation>
        <location evidence="1">Golgi apparatus membrane</location>
        <topology evidence="1">Single-pass type II membrane protein</topology>
    </subcellularLocation>
</comment>
<dbReference type="InterPro" id="IPR009729">
    <property type="entry name" value="Gal-3-0_sulfotransfrase"/>
</dbReference>
<proteinExistence type="inferred from homology"/>
<keyword evidence="8 10" id="KW-0472">Membrane</keyword>
<evidence type="ECO:0000256" key="7">
    <source>
        <dbReference type="ARBA" id="ARBA00023034"/>
    </source>
</evidence>
<evidence type="ECO:0000256" key="10">
    <source>
        <dbReference type="SAM" id="Phobius"/>
    </source>
</evidence>
<organism evidence="11 12">
    <name type="scientific">Branchiostoma floridae</name>
    <name type="common">Florida lancelet</name>
    <name type="synonym">Amphioxus</name>
    <dbReference type="NCBI Taxonomy" id="7739"/>
    <lineage>
        <taxon>Eukaryota</taxon>
        <taxon>Metazoa</taxon>
        <taxon>Chordata</taxon>
        <taxon>Cephalochordata</taxon>
        <taxon>Leptocardii</taxon>
        <taxon>Amphioxiformes</taxon>
        <taxon>Branchiostomatidae</taxon>
        <taxon>Branchiostoma</taxon>
    </lineage>
</organism>
<evidence type="ECO:0000256" key="5">
    <source>
        <dbReference type="ARBA" id="ARBA00022968"/>
    </source>
</evidence>
<dbReference type="Gene3D" id="3.40.50.300">
    <property type="entry name" value="P-loop containing nucleotide triphosphate hydrolases"/>
    <property type="match status" value="1"/>
</dbReference>
<dbReference type="GO" id="GO:0001733">
    <property type="term" value="F:galactosylceramide sulfotransferase activity"/>
    <property type="evidence" value="ECO:0007669"/>
    <property type="project" value="InterPro"/>
</dbReference>
<keyword evidence="5" id="KW-0735">Signal-anchor</keyword>
<dbReference type="OrthoDB" id="332035at2759"/>
<evidence type="ECO:0000313" key="11">
    <source>
        <dbReference type="Proteomes" id="UP000001554"/>
    </source>
</evidence>
<protein>
    <submittedName>
        <fullName evidence="12">Galactose-3-O-sulfotransferase 2-like</fullName>
    </submittedName>
</protein>